<protein>
    <submittedName>
        <fullName evidence="13">Envelope glycoprotein N</fullName>
    </submittedName>
</protein>
<evidence type="ECO:0000256" key="10">
    <source>
        <dbReference type="ARBA" id="ARBA00034089"/>
    </source>
</evidence>
<evidence type="ECO:0000256" key="3">
    <source>
        <dbReference type="ARBA" id="ARBA00022812"/>
    </source>
</evidence>
<evidence type="ECO:0000256" key="6">
    <source>
        <dbReference type="ARBA" id="ARBA00022879"/>
    </source>
</evidence>
<organism evidence="13 14">
    <name type="scientific">Equid gammaherpesvirus 2</name>
    <name type="common">Equine herpesvirus 2</name>
    <dbReference type="NCBI Taxonomy" id="12657"/>
    <lineage>
        <taxon>Viruses</taxon>
        <taxon>Duplodnaviria</taxon>
        <taxon>Heunggongvirae</taxon>
        <taxon>Peploviricota</taxon>
        <taxon>Herviviricetes</taxon>
        <taxon>Herpesvirales</taxon>
        <taxon>Orthoherpesviridae</taxon>
        <taxon>Gammaherpesvirinae</taxon>
        <taxon>Percavirus</taxon>
        <taxon>Percavirus equidgamma2</taxon>
    </lineage>
</organism>
<evidence type="ECO:0000313" key="14">
    <source>
        <dbReference type="Proteomes" id="UP000163076"/>
    </source>
</evidence>
<dbReference type="EMBL" id="KM924294">
    <property type="protein sequence ID" value="AIU39498.1"/>
    <property type="molecule type" value="Genomic_DNA"/>
</dbReference>
<evidence type="ECO:0000313" key="13">
    <source>
        <dbReference type="EMBL" id="AIU39498.1"/>
    </source>
</evidence>
<keyword evidence="8 11" id="KW-0472">Membrane</keyword>
<keyword evidence="5" id="KW-1043">Host membrane</keyword>
<keyword evidence="3" id="KW-1040">Host Golgi apparatus</keyword>
<evidence type="ECO:0000256" key="1">
    <source>
        <dbReference type="ARBA" id="ARBA00022692"/>
    </source>
</evidence>
<evidence type="ECO:0000256" key="7">
    <source>
        <dbReference type="ARBA" id="ARBA00022989"/>
    </source>
</evidence>
<name>A0A0B4Q5K3_9GAMA</name>
<keyword evidence="6 13" id="KW-0261">Viral envelope protein</keyword>
<accession>A0A0B4Q5K3</accession>
<dbReference type="GO" id="GO:0019031">
    <property type="term" value="C:viral envelope"/>
    <property type="evidence" value="ECO:0007669"/>
    <property type="project" value="UniProtKB-KW"/>
</dbReference>
<dbReference type="Proteomes" id="UP000163076">
    <property type="component" value="Segment"/>
</dbReference>
<dbReference type="InterPro" id="IPR034707">
    <property type="entry name" value="HSV_GN"/>
</dbReference>
<dbReference type="InterPro" id="IPR005211">
    <property type="entry name" value="Herpes_glycoprotein_N_domain"/>
</dbReference>
<proteinExistence type="inferred from homology"/>
<keyword evidence="7 11" id="KW-1133">Transmembrane helix</keyword>
<evidence type="ECO:0000256" key="5">
    <source>
        <dbReference type="ARBA" id="ARBA00022870"/>
    </source>
</evidence>
<evidence type="ECO:0000259" key="12">
    <source>
        <dbReference type="Pfam" id="PF03554"/>
    </source>
</evidence>
<keyword evidence="2" id="KW-0732">Signal</keyword>
<sequence>MAPGRGVVLLICLCLMDDFCQVICKENSTAVSKSPTFYSYDCNADTYAPQLTSFSTIWTLLNVLVMTIACVIYLIYMCFNKFVATMTNT</sequence>
<dbReference type="Pfam" id="PF03554">
    <property type="entry name" value="Herpes_UL73"/>
    <property type="match status" value="1"/>
</dbReference>
<evidence type="ECO:0000256" key="11">
    <source>
        <dbReference type="SAM" id="Phobius"/>
    </source>
</evidence>
<comment type="function">
    <text evidence="10">Envelope glycoprotein necessary for proper maturation of gM and modulation of its membrane fusion activity. Also plays a critical role in virion morphogenesis.</text>
</comment>
<keyword evidence="4" id="KW-0946">Virion</keyword>
<dbReference type="HAMAP" id="MF_04037">
    <property type="entry name" value="HSV_GN"/>
    <property type="match status" value="1"/>
</dbReference>
<evidence type="ECO:0000256" key="8">
    <source>
        <dbReference type="ARBA" id="ARBA00023136"/>
    </source>
</evidence>
<evidence type="ECO:0000256" key="4">
    <source>
        <dbReference type="ARBA" id="ARBA00022844"/>
    </source>
</evidence>
<keyword evidence="1 11" id="KW-0812">Transmembrane</keyword>
<evidence type="ECO:0000256" key="9">
    <source>
        <dbReference type="ARBA" id="ARBA00023157"/>
    </source>
</evidence>
<evidence type="ECO:0000256" key="2">
    <source>
        <dbReference type="ARBA" id="ARBA00022729"/>
    </source>
</evidence>
<keyword evidence="9" id="KW-1015">Disulfide bond</keyword>
<gene>
    <name evidence="13" type="primary">ORF53</name>
</gene>
<feature type="transmembrane region" description="Helical" evidence="11">
    <location>
        <begin position="57"/>
        <end position="79"/>
    </location>
</feature>
<feature type="domain" description="Herpesvirus envelope glycoprotein N" evidence="12">
    <location>
        <begin position="26"/>
        <end position="88"/>
    </location>
</feature>
<reference evidence="13 14" key="1">
    <citation type="journal article" date="2015" name="Genome Announc.">
        <title>Genome sequences of equid herpesviruses 2 and 5.</title>
        <authorList>
            <person name="Wilkie G.S."/>
            <person name="Kerr K."/>
            <person name="Stewart J.P."/>
            <person name="Studdert M.J."/>
            <person name="Davison A.J."/>
        </authorList>
    </citation>
    <scope>NUCLEOTIDE SEQUENCE [LARGE SCALE GENOMIC DNA]</scope>
    <source>
        <strain evidence="13">G9/92</strain>
    </source>
</reference>